<name>A0A6J7WPN8_9CAUD</name>
<accession>A0A6J7WPN8</accession>
<protein>
    <submittedName>
        <fullName evidence="1">Uncharacterized protein</fullName>
    </submittedName>
</protein>
<reference evidence="1" key="1">
    <citation type="submission" date="2020-05" db="EMBL/GenBank/DDBJ databases">
        <authorList>
            <person name="Chiriac C."/>
            <person name="Salcher M."/>
            <person name="Ghai R."/>
            <person name="Kavagutti S V."/>
        </authorList>
    </citation>
    <scope>NUCLEOTIDE SEQUENCE</scope>
</reference>
<dbReference type="EMBL" id="LR798262">
    <property type="protein sequence ID" value="CAB5218675.1"/>
    <property type="molecule type" value="Genomic_DNA"/>
</dbReference>
<sequence length="469" mass="50949">MAIDINIDSQIKEYANLAAFPVTGVTKTIYIAKDTDISYYWDGAYIQLGSSAQDLQSVTDEGSVTNNNINIVDETHQLELSPQYILFSHPDNSISQIKSDATTNNLVFQLPNKNTGTYTLATTNDITDSQDLQNVTDNGATTTNSITVDSPNYFSIIEPSDVGTQNKDTGAYTYIGANGAVGIKTSATGEGTIQTSNITNNVTLEFPNKPVGTYTIATTEDTSTQVQSDWTQTDNTQVDYIKNKPSALTALGYYAQYQDGQTQTAAASNVGYPMKFRTMDLSNEVYVVSDSRITFTNSGVYNLQFSSQFQNTDTQLNDVTIWLRKNGTDVEGSSGYCSVPNKHGGINGHSIVAWNYLIEVNANDYYEIVWSTTNHTQVTMQYYAAGNPPPSTASTIFTVTQQAGVMAETQLDRLHSFASPYDYNGHAAQGSATSAAVWTITRLTLASNGTTTKGVATGSWDNRASLTYI</sequence>
<evidence type="ECO:0000313" key="1">
    <source>
        <dbReference type="EMBL" id="CAB5218675.1"/>
    </source>
</evidence>
<gene>
    <name evidence="1" type="ORF">UFOVP211_53</name>
</gene>
<organism evidence="1">
    <name type="scientific">uncultured Caudovirales phage</name>
    <dbReference type="NCBI Taxonomy" id="2100421"/>
    <lineage>
        <taxon>Viruses</taxon>
        <taxon>Duplodnaviria</taxon>
        <taxon>Heunggongvirae</taxon>
        <taxon>Uroviricota</taxon>
        <taxon>Caudoviricetes</taxon>
        <taxon>Peduoviridae</taxon>
        <taxon>Maltschvirus</taxon>
        <taxon>Maltschvirus maltsch</taxon>
    </lineage>
</organism>
<proteinExistence type="predicted"/>